<dbReference type="SUPFAM" id="SSF53901">
    <property type="entry name" value="Thiolase-like"/>
    <property type="match status" value="2"/>
</dbReference>
<dbReference type="InterPro" id="IPR013746">
    <property type="entry name" value="HMG_CoA_synt_C_dom"/>
</dbReference>
<comment type="similarity">
    <text evidence="1">Belongs to the thiolase-like superfamily. HMG-CoA synthase family.</text>
</comment>
<dbReference type="PANTHER" id="PTHR43323">
    <property type="entry name" value="3-HYDROXY-3-METHYLGLUTARYL COENZYME A SYNTHASE"/>
    <property type="match status" value="1"/>
</dbReference>
<dbReference type="Proteomes" id="UP001210380">
    <property type="component" value="Unassembled WGS sequence"/>
</dbReference>
<dbReference type="Pfam" id="PF08540">
    <property type="entry name" value="HMG_CoA_synt_C"/>
    <property type="match status" value="1"/>
</dbReference>
<evidence type="ECO:0000256" key="2">
    <source>
        <dbReference type="ARBA" id="ARBA00022679"/>
    </source>
</evidence>
<evidence type="ECO:0000313" key="6">
    <source>
        <dbReference type="Proteomes" id="UP001210380"/>
    </source>
</evidence>
<evidence type="ECO:0000259" key="4">
    <source>
        <dbReference type="Pfam" id="PF08540"/>
    </source>
</evidence>
<dbReference type="InterPro" id="IPR013528">
    <property type="entry name" value="HMG_CoA_synth_N"/>
</dbReference>
<feature type="domain" description="Hydroxymethylglutaryl-coenzyme A synthase N-terminal" evidence="3">
    <location>
        <begin position="7"/>
        <end position="172"/>
    </location>
</feature>
<keyword evidence="2" id="KW-0808">Transferase</keyword>
<dbReference type="PANTHER" id="PTHR43323:SF2">
    <property type="entry name" value="HYDROXYMETHYLGLUTARYL-COA SYNTHASE"/>
    <property type="match status" value="1"/>
</dbReference>
<protein>
    <submittedName>
        <fullName evidence="5">Hydroxymethylglutaryl-CoA synthase</fullName>
    </submittedName>
</protein>
<dbReference type="EMBL" id="JAQGLA010000023">
    <property type="protein sequence ID" value="MDA3627075.1"/>
    <property type="molecule type" value="Genomic_DNA"/>
</dbReference>
<dbReference type="InterPro" id="IPR016039">
    <property type="entry name" value="Thiolase-like"/>
</dbReference>
<name>A0ABT4UZD9_9PSEU</name>
<gene>
    <name evidence="5" type="ORF">OU415_16645</name>
</gene>
<dbReference type="Pfam" id="PF01154">
    <property type="entry name" value="HMG_CoA_synt_N"/>
    <property type="match status" value="1"/>
</dbReference>
<dbReference type="Gene3D" id="3.40.47.10">
    <property type="match status" value="2"/>
</dbReference>
<comment type="caution">
    <text evidence="5">The sequence shown here is derived from an EMBL/GenBank/DDBJ whole genome shotgun (WGS) entry which is preliminary data.</text>
</comment>
<accession>A0ABT4UZD9</accession>
<reference evidence="5 6" key="1">
    <citation type="submission" date="2022-11" db="EMBL/GenBank/DDBJ databases">
        <title>Draft genome sequence of Saccharopolyspora sp. WRP15-2 isolated from rhizosphere soils of wild rice in Thailand.</title>
        <authorList>
            <person name="Duangmal K."/>
            <person name="Kammanee S."/>
            <person name="Muangham S."/>
        </authorList>
    </citation>
    <scope>NUCLEOTIDE SEQUENCE [LARGE SCALE GENOMIC DNA]</scope>
    <source>
        <strain evidence="5 6">WRP15-2</strain>
    </source>
</reference>
<dbReference type="CDD" id="cd00827">
    <property type="entry name" value="init_cond_enzymes"/>
    <property type="match status" value="1"/>
</dbReference>
<evidence type="ECO:0000256" key="1">
    <source>
        <dbReference type="ARBA" id="ARBA00007061"/>
    </source>
</evidence>
<dbReference type="RefSeq" id="WP_270949717.1">
    <property type="nucleotide sequence ID" value="NZ_JAQGLA010000023.1"/>
</dbReference>
<keyword evidence="6" id="KW-1185">Reference proteome</keyword>
<evidence type="ECO:0000313" key="5">
    <source>
        <dbReference type="EMBL" id="MDA3627075.1"/>
    </source>
</evidence>
<evidence type="ECO:0000259" key="3">
    <source>
        <dbReference type="Pfam" id="PF01154"/>
    </source>
</evidence>
<organism evidence="5 6">
    <name type="scientific">Saccharopolyspora oryzae</name>
    <dbReference type="NCBI Taxonomy" id="2997343"/>
    <lineage>
        <taxon>Bacteria</taxon>
        <taxon>Bacillati</taxon>
        <taxon>Actinomycetota</taxon>
        <taxon>Actinomycetes</taxon>
        <taxon>Pseudonocardiales</taxon>
        <taxon>Pseudonocardiaceae</taxon>
        <taxon>Saccharopolyspora</taxon>
    </lineage>
</organism>
<proteinExistence type="inferred from homology"/>
<feature type="domain" description="Hydroxymethylglutaryl-coenzyme A synthase C-terminal" evidence="4">
    <location>
        <begin position="270"/>
        <end position="367"/>
    </location>
</feature>
<sequence>MNFGNAHRVGIDAVGAYCGSAYLETEDLFAARGLDSARIGNLGLRRKSVAAPGEDIVAMAATAARPVVDALTDAERRSIRTLVVATESPLDLSKAASTHVHRLLDLPRQCRLFEVKQACHGGVAALQLAASVVAAEPGSRALVIASDTPVPTRGSYMEPAQGAAAVAVLVGEEPRIVELELGTSGCYGYETPDFFRPAPDVDVMDTDLSLMAYLDCLLGAFADHAARKPGVDFVESYDLLAMHTPFPGMVRGAHRTGVRKLSDLGRGGEQEDFARRVAPSLRFPEQVGNIYSGTTLLALISAIAAAPTEERLSVGVFSYGSGCASEFLAGEVVPGARQLVAGTGLERELADRTRLTVEDYDAAVDRAQAVGFGAEHGEVDGAELESWGTGGRPRAVLASVADYRREYRWLQ</sequence>